<dbReference type="Proteomes" id="UP000014073">
    <property type="component" value="Unassembled WGS sequence"/>
</dbReference>
<accession>S0F9X8</accession>
<dbReference type="HOGENOM" id="CLU_2520647_0_0_10"/>
<protein>
    <submittedName>
        <fullName evidence="2">Uncharacterized protein</fullName>
    </submittedName>
</protein>
<evidence type="ECO:0000313" key="3">
    <source>
        <dbReference type="Proteomes" id="UP000014073"/>
    </source>
</evidence>
<evidence type="ECO:0000256" key="1">
    <source>
        <dbReference type="SAM" id="MobiDB-lite"/>
    </source>
</evidence>
<keyword evidence="3" id="KW-1185">Reference proteome</keyword>
<comment type="caution">
    <text evidence="2">The sequence shown here is derived from an EMBL/GenBank/DDBJ whole genome shotgun (WGS) entry which is preliminary data.</text>
</comment>
<proteinExistence type="predicted"/>
<dbReference type="AlphaFoldDB" id="S0F9X8"/>
<gene>
    <name evidence="2" type="ORF">BACCOPRO_02411</name>
</gene>
<reference evidence="2 3" key="1">
    <citation type="submission" date="2008-12" db="EMBL/GenBank/DDBJ databases">
        <authorList>
            <person name="Fulton L."/>
            <person name="Clifton S."/>
            <person name="Fulton B."/>
            <person name="Xu J."/>
            <person name="Minx P."/>
            <person name="Pepin K.H."/>
            <person name="Johnson M."/>
            <person name="Bhonagiri V."/>
            <person name="Nash W.E."/>
            <person name="Mardis E.R."/>
            <person name="Wilson R.K."/>
        </authorList>
    </citation>
    <scope>NUCLEOTIDE SEQUENCE [LARGE SCALE GENOMIC DNA]</scope>
    <source>
        <strain evidence="2 3">DSM 18228</strain>
    </source>
</reference>
<evidence type="ECO:0000313" key="2">
    <source>
        <dbReference type="EMBL" id="EEF76905.1"/>
    </source>
</evidence>
<feature type="region of interest" description="Disordered" evidence="1">
    <location>
        <begin position="1"/>
        <end position="23"/>
    </location>
</feature>
<dbReference type="EMBL" id="ACBW01000157">
    <property type="protein sequence ID" value="EEF76905.1"/>
    <property type="molecule type" value="Genomic_DNA"/>
</dbReference>
<sequence length="84" mass="9098">MRGLKQHQKAHSKESSGSHPAWVRGLKPDVVNIGIAASQVAPCVGAWIETINRAEVLGGNVWSHPAWVRGLKPNFVLQGELPLN</sequence>
<feature type="compositionally biased region" description="Basic residues" evidence="1">
    <location>
        <begin position="1"/>
        <end position="10"/>
    </location>
</feature>
<name>S0F9X8_9BACT</name>
<organism evidence="2 3">
    <name type="scientific">Phocaeicola coprophilus DSM 18228 = JCM 13818</name>
    <dbReference type="NCBI Taxonomy" id="547042"/>
    <lineage>
        <taxon>Bacteria</taxon>
        <taxon>Pseudomonadati</taxon>
        <taxon>Bacteroidota</taxon>
        <taxon>Bacteroidia</taxon>
        <taxon>Bacteroidales</taxon>
        <taxon>Bacteroidaceae</taxon>
        <taxon>Phocaeicola</taxon>
    </lineage>
</organism>